<feature type="domain" description="FecR protein" evidence="2">
    <location>
        <begin position="137"/>
        <end position="232"/>
    </location>
</feature>
<evidence type="ECO:0000259" key="2">
    <source>
        <dbReference type="Pfam" id="PF04773"/>
    </source>
</evidence>
<dbReference type="InterPro" id="IPR006860">
    <property type="entry name" value="FecR"/>
</dbReference>
<dbReference type="InterPro" id="IPR032508">
    <property type="entry name" value="FecR_C"/>
</dbReference>
<dbReference type="PIRSF" id="PIRSF018266">
    <property type="entry name" value="FecR"/>
    <property type="match status" value="1"/>
</dbReference>
<gene>
    <name evidence="4" type="ORF">CLV32_0831</name>
</gene>
<sequence>MVDKSFKIMLNKTFTSFTITDFLDDADFLRYIKYNAPADVAFWDKWQAEAPANLEIFHAAKLQLHLILSDRRTEVQASFKDSLLKDINFSVNKFQSNQRKKVVRLIWTSGIAASMLLIAFVAWFSQSIITVKAEFAQNKLVHLPDGSEVQLNANSVLTYPRAFNWKARREVHLTGEGYFKVKHINVNPEQIEKGELFVAITKAAHVQVLGTEFNLKERHNRTNIALVKGKVRVTALKTGANYMMKPGDLINLGEDGKEVTDGNQLGNQTAWITGKIIVNQTSVNDILKEFEDLYGYKVVLDNPALGNKKIDGAISIKTEESLLFTLKNILNVNIKKEGNTIYLKNRH</sequence>
<dbReference type="Pfam" id="PF16344">
    <property type="entry name" value="FecR_C"/>
    <property type="match status" value="1"/>
</dbReference>
<dbReference type="AlphaFoldDB" id="A0A4R6IQE2"/>
<accession>A0A4R6IQE2</accession>
<feature type="domain" description="Protein FecR C-terminal" evidence="3">
    <location>
        <begin position="276"/>
        <end position="343"/>
    </location>
</feature>
<dbReference type="Gene3D" id="2.60.120.1440">
    <property type="match status" value="1"/>
</dbReference>
<feature type="transmembrane region" description="Helical" evidence="1">
    <location>
        <begin position="102"/>
        <end position="124"/>
    </location>
</feature>
<comment type="caution">
    <text evidence="4">The sequence shown here is derived from an EMBL/GenBank/DDBJ whole genome shotgun (WGS) entry which is preliminary data.</text>
</comment>
<evidence type="ECO:0000313" key="5">
    <source>
        <dbReference type="Proteomes" id="UP000295499"/>
    </source>
</evidence>
<dbReference type="Proteomes" id="UP000295499">
    <property type="component" value="Unassembled WGS sequence"/>
</dbReference>
<dbReference type="EMBL" id="SNWM01000001">
    <property type="protein sequence ID" value="TDO24542.1"/>
    <property type="molecule type" value="Genomic_DNA"/>
</dbReference>
<dbReference type="InterPro" id="IPR012373">
    <property type="entry name" value="Ferrdict_sens_TM"/>
</dbReference>
<dbReference type="PANTHER" id="PTHR30273">
    <property type="entry name" value="PERIPLASMIC SIGNAL SENSOR AND SIGMA FACTOR ACTIVATOR FECR-RELATED"/>
    <property type="match status" value="1"/>
</dbReference>
<name>A0A4R6IQE2_9SPHI</name>
<dbReference type="GO" id="GO:0016989">
    <property type="term" value="F:sigma factor antagonist activity"/>
    <property type="evidence" value="ECO:0007669"/>
    <property type="project" value="TreeGrafter"/>
</dbReference>
<dbReference type="OrthoDB" id="1523489at2"/>
<organism evidence="4 5">
    <name type="scientific">Pedobacter duraquae</name>
    <dbReference type="NCBI Taxonomy" id="425511"/>
    <lineage>
        <taxon>Bacteria</taxon>
        <taxon>Pseudomonadati</taxon>
        <taxon>Bacteroidota</taxon>
        <taxon>Sphingobacteriia</taxon>
        <taxon>Sphingobacteriales</taxon>
        <taxon>Sphingobacteriaceae</taxon>
        <taxon>Pedobacter</taxon>
    </lineage>
</organism>
<keyword evidence="1" id="KW-1133">Transmembrane helix</keyword>
<reference evidence="4 5" key="1">
    <citation type="submission" date="2019-03" db="EMBL/GenBank/DDBJ databases">
        <title>Genomic Encyclopedia of Archaeal and Bacterial Type Strains, Phase II (KMG-II): from individual species to whole genera.</title>
        <authorList>
            <person name="Goeker M."/>
        </authorList>
    </citation>
    <scope>NUCLEOTIDE SEQUENCE [LARGE SCALE GENOMIC DNA]</scope>
    <source>
        <strain evidence="4 5">DSM 19034</strain>
    </source>
</reference>
<proteinExistence type="predicted"/>
<keyword evidence="5" id="KW-1185">Reference proteome</keyword>
<keyword evidence="1" id="KW-0472">Membrane</keyword>
<keyword evidence="1" id="KW-0812">Transmembrane</keyword>
<evidence type="ECO:0000259" key="3">
    <source>
        <dbReference type="Pfam" id="PF16344"/>
    </source>
</evidence>
<dbReference type="Pfam" id="PF04773">
    <property type="entry name" value="FecR"/>
    <property type="match status" value="1"/>
</dbReference>
<protein>
    <submittedName>
        <fullName evidence="4">FecR family protein</fullName>
    </submittedName>
</protein>
<dbReference type="PANTHER" id="PTHR30273:SF2">
    <property type="entry name" value="PROTEIN FECR"/>
    <property type="match status" value="1"/>
</dbReference>
<evidence type="ECO:0000256" key="1">
    <source>
        <dbReference type="SAM" id="Phobius"/>
    </source>
</evidence>
<evidence type="ECO:0000313" key="4">
    <source>
        <dbReference type="EMBL" id="TDO24542.1"/>
    </source>
</evidence>